<evidence type="ECO:0000256" key="1">
    <source>
        <dbReference type="SAM" id="MobiDB-lite"/>
    </source>
</evidence>
<dbReference type="RefSeq" id="WP_123093390.1">
    <property type="nucleotide sequence ID" value="NZ_CP044548.2"/>
</dbReference>
<dbReference type="InterPro" id="IPR025442">
    <property type="entry name" value="DUF4185"/>
</dbReference>
<dbReference type="KEGG" id="jme:EEW87_008980"/>
<sequence>MPTIRARTALVASALLLAPLAAACDSPSPAPGPCAAADAELPTAQPAHDEDARVDAMSGPGWVAGDSTYSVVLPDGRVLWLYSDSFIGSLGLRGQPGPGTVMVHNALVVQSPDGTSRTLTGTRNGEPSAFFPDVDERTYHWVQDATVEGSQLTVFLARTTGSGSDFRWAGTSVARVSLPDLRLLSITDVPSAGDVAWGAAVMEREDATYVYGVEDRGSDKHLHLAKAPPGGVHDRSQWSYRTATGWSTDPQGSVRITDGVANELSVQPYDGGFLLVTSDTRELFSPDVVARTACSPAGPWGEAQLIYTAPEPGEDERFAYNAHAHPGLPGADPDELLVSYNVNTFDSDRLFATPSIYRPRFVRLRLP</sequence>
<organism evidence="4 5">
    <name type="scientific">Janibacter melonis</name>
    <dbReference type="NCBI Taxonomy" id="262209"/>
    <lineage>
        <taxon>Bacteria</taxon>
        <taxon>Bacillati</taxon>
        <taxon>Actinomycetota</taxon>
        <taxon>Actinomycetes</taxon>
        <taxon>Micrococcales</taxon>
        <taxon>Intrasporangiaceae</taxon>
        <taxon>Janibacter</taxon>
    </lineage>
</organism>
<evidence type="ECO:0000259" key="3">
    <source>
        <dbReference type="Pfam" id="PF13810"/>
    </source>
</evidence>
<gene>
    <name evidence="4" type="ORF">EEW87_008980</name>
</gene>
<reference evidence="4 5" key="1">
    <citation type="submission" date="2019-09" db="EMBL/GenBank/DDBJ databases">
        <title>Complete Genome Sequence of Janibacter melonis M714 with both human health impact and industrial applications.</title>
        <authorList>
            <person name="Jin M."/>
            <person name="Zhao Q.R."/>
        </authorList>
    </citation>
    <scope>NUCLEOTIDE SEQUENCE [LARGE SCALE GENOMIC DNA]</scope>
    <source>
        <strain evidence="4 5">M714</strain>
    </source>
</reference>
<feature type="chain" id="PRO_5030136314" evidence="2">
    <location>
        <begin position="24"/>
        <end position="367"/>
    </location>
</feature>
<dbReference type="Pfam" id="PF13810">
    <property type="entry name" value="DUF4185"/>
    <property type="match status" value="1"/>
</dbReference>
<dbReference type="AlphaFoldDB" id="A0A5P8FLF1"/>
<dbReference type="PROSITE" id="PS51257">
    <property type="entry name" value="PROKAR_LIPOPROTEIN"/>
    <property type="match status" value="1"/>
</dbReference>
<feature type="region of interest" description="Disordered" evidence="1">
    <location>
        <begin position="28"/>
        <end position="53"/>
    </location>
</feature>
<dbReference type="EMBL" id="CP044548">
    <property type="protein sequence ID" value="QFQ30415.2"/>
    <property type="molecule type" value="Genomic_DNA"/>
</dbReference>
<dbReference type="Proteomes" id="UP000271708">
    <property type="component" value="Chromosome"/>
</dbReference>
<evidence type="ECO:0000313" key="5">
    <source>
        <dbReference type="Proteomes" id="UP000271708"/>
    </source>
</evidence>
<evidence type="ECO:0000313" key="4">
    <source>
        <dbReference type="EMBL" id="QFQ30415.2"/>
    </source>
</evidence>
<feature type="compositionally biased region" description="Low complexity" evidence="1">
    <location>
        <begin position="28"/>
        <end position="39"/>
    </location>
</feature>
<evidence type="ECO:0000256" key="2">
    <source>
        <dbReference type="SAM" id="SignalP"/>
    </source>
</evidence>
<accession>A0A5P8FLF1</accession>
<dbReference type="GeneID" id="59161301"/>
<keyword evidence="2" id="KW-0732">Signal</keyword>
<feature type="domain" description="DUF4185" evidence="3">
    <location>
        <begin position="198"/>
        <end position="327"/>
    </location>
</feature>
<feature type="signal peptide" evidence="2">
    <location>
        <begin position="1"/>
        <end position="23"/>
    </location>
</feature>
<protein>
    <submittedName>
        <fullName evidence="4">DUF4185 domain-containing protein</fullName>
    </submittedName>
</protein>
<proteinExistence type="predicted"/>
<name>A0A5P8FLF1_9MICO</name>